<evidence type="ECO:0000256" key="1">
    <source>
        <dbReference type="SAM" id="MobiDB-lite"/>
    </source>
</evidence>
<dbReference type="EMBL" id="HE577329">
    <property type="protein sequence ID" value="CCD01959.1"/>
    <property type="molecule type" value="Genomic_DNA"/>
</dbReference>
<keyword evidence="2" id="KW-0614">Plasmid</keyword>
<dbReference type="KEGG" id="abs:AZOBR_p270155"/>
<gene>
    <name evidence="2" type="ORF">AZOBR_p270155</name>
</gene>
<proteinExistence type="predicted"/>
<feature type="region of interest" description="Disordered" evidence="1">
    <location>
        <begin position="36"/>
        <end position="57"/>
    </location>
</feature>
<evidence type="ECO:0000313" key="2">
    <source>
        <dbReference type="EMBL" id="CCD01959.1"/>
    </source>
</evidence>
<reference evidence="2 3" key="1">
    <citation type="journal article" date="2011" name="PLoS Genet.">
        <title>Azospirillum genomes reveal transition of bacteria from aquatic to terrestrial environments.</title>
        <authorList>
            <person name="Wisniewski-Dye F."/>
            <person name="Borziak K."/>
            <person name="Khalsa-Moyers G."/>
            <person name="Alexandre G."/>
            <person name="Sukharnikov L.O."/>
            <person name="Wuichet K."/>
            <person name="Hurst G.B."/>
            <person name="McDonald W.H."/>
            <person name="Robertson J.S."/>
            <person name="Barbe V."/>
            <person name="Calteau A."/>
            <person name="Rouy Z."/>
            <person name="Mangenot S."/>
            <person name="Prigent-Combaret C."/>
            <person name="Normand P."/>
            <person name="Boyer M."/>
            <person name="Siguier P."/>
            <person name="Dessaux Y."/>
            <person name="Elmerich C."/>
            <person name="Condemine G."/>
            <person name="Krishnen G."/>
            <person name="Kennedy I."/>
            <person name="Paterson A.H."/>
            <person name="Gonzalez V."/>
            <person name="Mavingui P."/>
            <person name="Zhulin I.B."/>
        </authorList>
    </citation>
    <scope>NUCLEOTIDE SEQUENCE [LARGE SCALE GENOMIC DNA]</scope>
    <source>
        <strain evidence="2 3">Sp245</strain>
    </source>
</reference>
<keyword evidence="3" id="KW-1185">Reference proteome</keyword>
<protein>
    <submittedName>
        <fullName evidence="2">Uncharacterized protein</fullName>
    </submittedName>
</protein>
<name>A0A9P1JY50_9PROT</name>
<accession>A0A9P1JY50</accession>
<organism evidence="2 3">
    <name type="scientific">Azospirillum baldaniorum</name>
    <dbReference type="NCBI Taxonomy" id="1064539"/>
    <lineage>
        <taxon>Bacteria</taxon>
        <taxon>Pseudomonadati</taxon>
        <taxon>Pseudomonadota</taxon>
        <taxon>Alphaproteobacteria</taxon>
        <taxon>Rhodospirillales</taxon>
        <taxon>Azospirillaceae</taxon>
        <taxon>Azospirillum</taxon>
    </lineage>
</organism>
<sequence>MGNARLSLDEEASTLPLPIGRSRGGTRTVILTLEDRGAWPEHGTEHENGRRPPPADGWSVCYRNSPVRDLPSHAVIINRS</sequence>
<feature type="region of interest" description="Disordered" evidence="1">
    <location>
        <begin position="1"/>
        <end position="23"/>
    </location>
</feature>
<dbReference type="AlphaFoldDB" id="A0A9P1JY50"/>
<evidence type="ECO:0000313" key="3">
    <source>
        <dbReference type="Proteomes" id="UP000007319"/>
    </source>
</evidence>
<dbReference type="Proteomes" id="UP000007319">
    <property type="component" value="Plasmid AZOBR_p2"/>
</dbReference>
<feature type="compositionally biased region" description="Basic and acidic residues" evidence="1">
    <location>
        <begin position="36"/>
        <end position="50"/>
    </location>
</feature>
<geneLocation type="plasmid" evidence="2 3">
    <name>AZOBR_p2</name>
</geneLocation>